<evidence type="ECO:0000256" key="1">
    <source>
        <dbReference type="SAM" id="MobiDB-lite"/>
    </source>
</evidence>
<feature type="region of interest" description="Disordered" evidence="1">
    <location>
        <begin position="49"/>
        <end position="72"/>
    </location>
</feature>
<sequence>MLLLEINELSEDMTSHTAHQRFLLTQLDELQSRFGEAWTECIEMEKASSDQDKEILGGISKVQRDTKERSETLNGISTHLKNELETLTGFVENVSNRRPKDTRQSKRRSMAPPSDSRIVQTPAILRKRRNSGPSVVNPVGTF</sequence>
<reference evidence="2" key="3">
    <citation type="submission" date="2025-09" db="UniProtKB">
        <authorList>
            <consortium name="Ensembl"/>
        </authorList>
    </citation>
    <scope>IDENTIFICATION</scope>
</reference>
<dbReference type="Proteomes" id="UP000007875">
    <property type="component" value="Unassembled WGS sequence"/>
</dbReference>
<name>H2YKX1_CIOSA</name>
<accession>H2YKX1</accession>
<dbReference type="InterPro" id="IPR038834">
    <property type="entry name" value="CCDC175"/>
</dbReference>
<dbReference type="InParanoid" id="H2YKX1"/>
<feature type="region of interest" description="Disordered" evidence="1">
    <location>
        <begin position="90"/>
        <end position="120"/>
    </location>
</feature>
<dbReference type="GeneTree" id="ENSGT00750000118484"/>
<organism evidence="2 3">
    <name type="scientific">Ciona savignyi</name>
    <name type="common">Pacific transparent sea squirt</name>
    <dbReference type="NCBI Taxonomy" id="51511"/>
    <lineage>
        <taxon>Eukaryota</taxon>
        <taxon>Metazoa</taxon>
        <taxon>Chordata</taxon>
        <taxon>Tunicata</taxon>
        <taxon>Ascidiacea</taxon>
        <taxon>Phlebobranchia</taxon>
        <taxon>Cionidae</taxon>
        <taxon>Ciona</taxon>
    </lineage>
</organism>
<dbReference type="AlphaFoldDB" id="H2YKX1"/>
<feature type="compositionally biased region" description="Basic and acidic residues" evidence="1">
    <location>
        <begin position="62"/>
        <end position="71"/>
    </location>
</feature>
<reference evidence="2" key="2">
    <citation type="submission" date="2025-08" db="UniProtKB">
        <authorList>
            <consortium name="Ensembl"/>
        </authorList>
    </citation>
    <scope>IDENTIFICATION</scope>
</reference>
<evidence type="ECO:0000313" key="2">
    <source>
        <dbReference type="Ensembl" id="ENSCSAVP00000005973.1"/>
    </source>
</evidence>
<evidence type="ECO:0000313" key="3">
    <source>
        <dbReference type="Proteomes" id="UP000007875"/>
    </source>
</evidence>
<reference evidence="3" key="1">
    <citation type="submission" date="2003-08" db="EMBL/GenBank/DDBJ databases">
        <authorList>
            <person name="Birren B."/>
            <person name="Nusbaum C."/>
            <person name="Abebe A."/>
            <person name="Abouelleil A."/>
            <person name="Adekoya E."/>
            <person name="Ait-zahra M."/>
            <person name="Allen N."/>
            <person name="Allen T."/>
            <person name="An P."/>
            <person name="Anderson M."/>
            <person name="Anderson S."/>
            <person name="Arachchi H."/>
            <person name="Armbruster J."/>
            <person name="Bachantsang P."/>
            <person name="Baldwin J."/>
            <person name="Barry A."/>
            <person name="Bayul T."/>
            <person name="Blitshsteyn B."/>
            <person name="Bloom T."/>
            <person name="Blye J."/>
            <person name="Boguslavskiy L."/>
            <person name="Borowsky M."/>
            <person name="Boukhgalter B."/>
            <person name="Brunache A."/>
            <person name="Butler J."/>
            <person name="Calixte N."/>
            <person name="Calvo S."/>
            <person name="Camarata J."/>
            <person name="Campo K."/>
            <person name="Chang J."/>
            <person name="Cheshatsang Y."/>
            <person name="Citroen M."/>
            <person name="Collymore A."/>
            <person name="Considine T."/>
            <person name="Cook A."/>
            <person name="Cooke P."/>
            <person name="Corum B."/>
            <person name="Cuomo C."/>
            <person name="David R."/>
            <person name="Dawoe T."/>
            <person name="Degray S."/>
            <person name="Dodge S."/>
            <person name="Dooley K."/>
            <person name="Dorje P."/>
            <person name="Dorjee K."/>
            <person name="Dorris L."/>
            <person name="Duffey N."/>
            <person name="Dupes A."/>
            <person name="Elkins T."/>
            <person name="Engels R."/>
            <person name="Erickson J."/>
            <person name="Farina A."/>
            <person name="Faro S."/>
            <person name="Ferreira P."/>
            <person name="Fischer H."/>
            <person name="Fitzgerald M."/>
            <person name="Foley K."/>
            <person name="Gage D."/>
            <person name="Galagan J."/>
            <person name="Gearin G."/>
            <person name="Gnerre S."/>
            <person name="Gnirke A."/>
            <person name="Goyette A."/>
            <person name="Graham J."/>
            <person name="Grandbois E."/>
            <person name="Gyaltsen K."/>
            <person name="Hafez N."/>
            <person name="Hagopian D."/>
            <person name="Hagos B."/>
            <person name="Hall J."/>
            <person name="Hatcher B."/>
            <person name="Heller A."/>
            <person name="Higgins H."/>
            <person name="Honan T."/>
            <person name="Horn A."/>
            <person name="Houde N."/>
            <person name="Hughes L."/>
            <person name="Hulme W."/>
            <person name="Husby E."/>
            <person name="Iliev I."/>
            <person name="Jaffe D."/>
            <person name="Jones C."/>
            <person name="Kamal M."/>
            <person name="Kamat A."/>
            <person name="Kamvysselis M."/>
            <person name="Karlsson E."/>
            <person name="Kells C."/>
            <person name="Kieu A."/>
            <person name="Kisner P."/>
            <person name="Kodira C."/>
            <person name="Kulbokas E."/>
            <person name="Labutti K."/>
            <person name="Lama D."/>
            <person name="Landers T."/>
            <person name="Leger J."/>
            <person name="Levine S."/>
            <person name="Lewis D."/>
            <person name="Lewis T."/>
            <person name="Lindblad-toh K."/>
            <person name="Liu X."/>
            <person name="Lokyitsang T."/>
            <person name="Lokyitsang Y."/>
            <person name="Lucien O."/>
            <person name="Lui A."/>
            <person name="Ma L.J."/>
            <person name="Mabbitt R."/>
            <person name="Macdonald J."/>
            <person name="Maclean C."/>
            <person name="Major J."/>
            <person name="Manning J."/>
            <person name="Marabella R."/>
            <person name="Maru K."/>
            <person name="Matthews C."/>
            <person name="Mauceli E."/>
            <person name="Mccarthy M."/>
            <person name="Mcdonough S."/>
            <person name="Mcghee T."/>
            <person name="Meldrim J."/>
            <person name="Meneus L."/>
            <person name="Mesirov J."/>
            <person name="Mihalev A."/>
            <person name="Mihova T."/>
            <person name="Mikkelsen T."/>
            <person name="Mlenga V."/>
            <person name="Moru K."/>
            <person name="Mozes J."/>
            <person name="Mulrain L."/>
            <person name="Munson G."/>
            <person name="Naylor J."/>
            <person name="Newes C."/>
            <person name="Nguyen C."/>
            <person name="Nguyen N."/>
            <person name="Nguyen T."/>
            <person name="Nicol R."/>
            <person name="Nielsen C."/>
            <person name="Nizzari M."/>
            <person name="Norbu C."/>
            <person name="Norbu N."/>
            <person name="O'donnell P."/>
            <person name="Okoawo O."/>
            <person name="O'leary S."/>
            <person name="Omotosho B."/>
            <person name="O'neill K."/>
            <person name="Osman S."/>
            <person name="Parker S."/>
            <person name="Perrin D."/>
            <person name="Phunkhang P."/>
            <person name="Piqani B."/>
            <person name="Purcell S."/>
            <person name="Rachupka T."/>
            <person name="Ramasamy U."/>
            <person name="Rameau R."/>
            <person name="Ray V."/>
            <person name="Raymond C."/>
            <person name="Retta R."/>
            <person name="Richardson S."/>
            <person name="Rise C."/>
            <person name="Rodriguez J."/>
            <person name="Rogers J."/>
            <person name="Rogov P."/>
            <person name="Rutman M."/>
            <person name="Schupbach R."/>
            <person name="Seaman C."/>
            <person name="Settipalli S."/>
            <person name="Sharpe T."/>
            <person name="Sheridan J."/>
            <person name="Sherpa N."/>
            <person name="Shi J."/>
            <person name="Smirnov S."/>
            <person name="Smith C."/>
            <person name="Sougnez C."/>
            <person name="Spencer B."/>
            <person name="Stalker J."/>
            <person name="Stange-thomann N."/>
            <person name="Stavropoulos S."/>
            <person name="Stetson K."/>
            <person name="Stone C."/>
            <person name="Stone S."/>
            <person name="Stubbs M."/>
            <person name="Talamas J."/>
            <person name="Tchuinga P."/>
            <person name="Tenzing P."/>
            <person name="Tesfaye S."/>
            <person name="Theodore J."/>
            <person name="Thoulutsang Y."/>
            <person name="Topham K."/>
            <person name="Towey S."/>
            <person name="Tsamla T."/>
            <person name="Tsomo N."/>
            <person name="Vallee D."/>
            <person name="Vassiliev H."/>
            <person name="Venkataraman V."/>
            <person name="Vinson J."/>
            <person name="Vo A."/>
            <person name="Wade C."/>
            <person name="Wang S."/>
            <person name="Wangchuk T."/>
            <person name="Wangdi T."/>
            <person name="Whittaker C."/>
            <person name="Wilkinson J."/>
            <person name="Wu Y."/>
            <person name="Wyman D."/>
            <person name="Yadav S."/>
            <person name="Yang S."/>
            <person name="Yang X."/>
            <person name="Yeager S."/>
            <person name="Yee E."/>
            <person name="Young G."/>
            <person name="Zainoun J."/>
            <person name="Zembeck L."/>
            <person name="Zimmer A."/>
            <person name="Zody M."/>
            <person name="Lander E."/>
        </authorList>
    </citation>
    <scope>NUCLEOTIDE SEQUENCE [LARGE SCALE GENOMIC DNA]</scope>
</reference>
<protein>
    <submittedName>
        <fullName evidence="2">Uncharacterized protein</fullName>
    </submittedName>
</protein>
<dbReference type="Ensembl" id="ENSCSAVT00000006048.1">
    <property type="protein sequence ID" value="ENSCSAVP00000005973.1"/>
    <property type="gene ID" value="ENSCSAVG00000003563.1"/>
</dbReference>
<proteinExistence type="predicted"/>
<dbReference type="HOGENOM" id="CLU_1815143_0_0_1"/>
<dbReference type="PANTHER" id="PTHR35347:SF1">
    <property type="entry name" value="COILED-COIL DOMAIN-CONTAINING PROTEIN 175"/>
    <property type="match status" value="1"/>
</dbReference>
<dbReference type="PANTHER" id="PTHR35347">
    <property type="entry name" value="COILED-COIL DOMAIN-CONTAINING PROTEIN 175"/>
    <property type="match status" value="1"/>
</dbReference>
<keyword evidence="3" id="KW-1185">Reference proteome</keyword>